<gene>
    <name evidence="2" type="ORF">H9815_14730</name>
</gene>
<organism evidence="2 3">
    <name type="scientific">Candidatus Ruania gallistercoris</name>
    <dbReference type="NCBI Taxonomy" id="2838746"/>
    <lineage>
        <taxon>Bacteria</taxon>
        <taxon>Bacillati</taxon>
        <taxon>Actinomycetota</taxon>
        <taxon>Actinomycetes</taxon>
        <taxon>Micrococcales</taxon>
        <taxon>Ruaniaceae</taxon>
        <taxon>Ruania</taxon>
    </lineage>
</organism>
<accession>A0A9D2J555</accession>
<proteinExistence type="predicted"/>
<reference evidence="2" key="1">
    <citation type="journal article" date="2021" name="PeerJ">
        <title>Extensive microbial diversity within the chicken gut microbiome revealed by metagenomics and culture.</title>
        <authorList>
            <person name="Gilroy R."/>
            <person name="Ravi A."/>
            <person name="Getino M."/>
            <person name="Pursley I."/>
            <person name="Horton D.L."/>
            <person name="Alikhan N.F."/>
            <person name="Baker D."/>
            <person name="Gharbi K."/>
            <person name="Hall N."/>
            <person name="Watson M."/>
            <person name="Adriaenssens E.M."/>
            <person name="Foster-Nyarko E."/>
            <person name="Jarju S."/>
            <person name="Secka A."/>
            <person name="Antonio M."/>
            <person name="Oren A."/>
            <person name="Chaudhuri R.R."/>
            <person name="La Ragione R."/>
            <person name="Hildebrand F."/>
            <person name="Pallen M.J."/>
        </authorList>
    </citation>
    <scope>NUCLEOTIDE SEQUENCE</scope>
    <source>
        <strain evidence="2">ChiGjej4B4-7305</strain>
    </source>
</reference>
<dbReference type="Proteomes" id="UP000824037">
    <property type="component" value="Unassembled WGS sequence"/>
</dbReference>
<feature type="non-terminal residue" evidence="2">
    <location>
        <position position="1"/>
    </location>
</feature>
<dbReference type="InterPro" id="IPR013780">
    <property type="entry name" value="Glyco_hydro_b"/>
</dbReference>
<reference evidence="2" key="2">
    <citation type="submission" date="2021-04" db="EMBL/GenBank/DDBJ databases">
        <authorList>
            <person name="Gilroy R."/>
        </authorList>
    </citation>
    <scope>NUCLEOTIDE SEQUENCE</scope>
    <source>
        <strain evidence="2">ChiGjej4B4-7305</strain>
    </source>
</reference>
<protein>
    <submittedName>
        <fullName evidence="2">Alpha-1,4-glucan--maltose-1-phosphate maltosyltransferase</fullName>
    </submittedName>
</protein>
<feature type="domain" description="Alpha-1,4-glucan:maltose-1-phosphate maltosyltransferase C-terminal" evidence="1">
    <location>
        <begin position="8"/>
        <end position="100"/>
    </location>
</feature>
<dbReference type="Pfam" id="PF21702">
    <property type="entry name" value="GLGE_C"/>
    <property type="match status" value="1"/>
</dbReference>
<dbReference type="Gene3D" id="2.60.40.1180">
    <property type="entry name" value="Golgi alpha-mannosidase II"/>
    <property type="match status" value="1"/>
</dbReference>
<sequence>QRLRNLTVHPTTDDATFCFSKHVPAEHSPTGQADTVIVVVNLDPHASRESLIHLDTAALDLGEQSEFTAHDELSGESYAWGAVPFVRLDPHGRCAHILDVRRR</sequence>
<comment type="caution">
    <text evidence="2">The sequence shown here is derived from an EMBL/GenBank/DDBJ whole genome shotgun (WGS) entry which is preliminary data.</text>
</comment>
<dbReference type="InterPro" id="IPR049171">
    <property type="entry name" value="GLGE_C"/>
</dbReference>
<name>A0A9D2J555_9MICO</name>
<dbReference type="EMBL" id="DXBY01000254">
    <property type="protein sequence ID" value="HIZ37026.1"/>
    <property type="molecule type" value="Genomic_DNA"/>
</dbReference>
<dbReference type="AlphaFoldDB" id="A0A9D2J555"/>
<evidence type="ECO:0000313" key="2">
    <source>
        <dbReference type="EMBL" id="HIZ37026.1"/>
    </source>
</evidence>
<evidence type="ECO:0000259" key="1">
    <source>
        <dbReference type="Pfam" id="PF21702"/>
    </source>
</evidence>
<evidence type="ECO:0000313" key="3">
    <source>
        <dbReference type="Proteomes" id="UP000824037"/>
    </source>
</evidence>